<name>A0ABR0JFE2_9EURO</name>
<feature type="compositionally biased region" description="Polar residues" evidence="1">
    <location>
        <begin position="534"/>
        <end position="548"/>
    </location>
</feature>
<evidence type="ECO:0000313" key="2">
    <source>
        <dbReference type="EMBL" id="KAK5062345.1"/>
    </source>
</evidence>
<dbReference type="InterPro" id="IPR021858">
    <property type="entry name" value="Fun_TF"/>
</dbReference>
<evidence type="ECO:0000313" key="3">
    <source>
        <dbReference type="Proteomes" id="UP001345691"/>
    </source>
</evidence>
<evidence type="ECO:0000256" key="1">
    <source>
        <dbReference type="SAM" id="MobiDB-lite"/>
    </source>
</evidence>
<dbReference type="Pfam" id="PF11951">
    <property type="entry name" value="Fungal_trans_2"/>
    <property type="match status" value="1"/>
</dbReference>
<evidence type="ECO:0008006" key="4">
    <source>
        <dbReference type="Google" id="ProtNLM"/>
    </source>
</evidence>
<comment type="caution">
    <text evidence="2">The sequence shown here is derived from an EMBL/GenBank/DDBJ whole genome shotgun (WGS) entry which is preliminary data.</text>
</comment>
<gene>
    <name evidence="2" type="ORF">LTR69_004703</name>
</gene>
<reference evidence="2 3" key="1">
    <citation type="submission" date="2023-08" db="EMBL/GenBank/DDBJ databases">
        <title>Black Yeasts Isolated from many extreme environments.</title>
        <authorList>
            <person name="Coleine C."/>
            <person name="Stajich J.E."/>
            <person name="Selbmann L."/>
        </authorList>
    </citation>
    <scope>NUCLEOTIDE SEQUENCE [LARGE SCALE GENOMIC DNA]</scope>
    <source>
        <strain evidence="2 3">CCFEE 6328</strain>
    </source>
</reference>
<dbReference type="Proteomes" id="UP001345691">
    <property type="component" value="Unassembled WGS sequence"/>
</dbReference>
<feature type="compositionally biased region" description="Polar residues" evidence="1">
    <location>
        <begin position="37"/>
        <end position="47"/>
    </location>
</feature>
<keyword evidence="3" id="KW-1185">Reference proteome</keyword>
<dbReference type="EMBL" id="JAVRRF010000008">
    <property type="protein sequence ID" value="KAK5062345.1"/>
    <property type="molecule type" value="Genomic_DNA"/>
</dbReference>
<accession>A0ABR0JFE2</accession>
<organism evidence="2 3">
    <name type="scientific">Exophiala sideris</name>
    <dbReference type="NCBI Taxonomy" id="1016849"/>
    <lineage>
        <taxon>Eukaryota</taxon>
        <taxon>Fungi</taxon>
        <taxon>Dikarya</taxon>
        <taxon>Ascomycota</taxon>
        <taxon>Pezizomycotina</taxon>
        <taxon>Eurotiomycetes</taxon>
        <taxon>Chaetothyriomycetidae</taxon>
        <taxon>Chaetothyriales</taxon>
        <taxon>Herpotrichiellaceae</taxon>
        <taxon>Exophiala</taxon>
    </lineage>
</organism>
<dbReference type="PANTHER" id="PTHR37540:SF5">
    <property type="entry name" value="TRANSCRIPTION FACTOR DOMAIN-CONTAINING PROTEIN"/>
    <property type="match status" value="1"/>
</dbReference>
<dbReference type="PANTHER" id="PTHR37540">
    <property type="entry name" value="TRANSCRIPTION FACTOR (ACR-2), PUTATIVE-RELATED-RELATED"/>
    <property type="match status" value="1"/>
</dbReference>
<proteinExistence type="predicted"/>
<feature type="region of interest" description="Disordered" evidence="1">
    <location>
        <begin position="534"/>
        <end position="583"/>
    </location>
</feature>
<feature type="region of interest" description="Disordered" evidence="1">
    <location>
        <begin position="1"/>
        <end position="72"/>
    </location>
</feature>
<feature type="compositionally biased region" description="Basic residues" evidence="1">
    <location>
        <begin position="19"/>
        <end position="36"/>
    </location>
</feature>
<protein>
    <recommendedName>
        <fullName evidence="4">Transcription factor domain-containing protein</fullName>
    </recommendedName>
</protein>
<sequence length="610" mass="68584">MCASKDNRENSFTFLNYKTPKHSASHRRAVKSHISSKYRTAIRQQAQPRYALPQRSPEGVSSSPTKAEDEEASLILRRRPRKALPSSPVIPEELEARFPPSPLQHGFNGMRVDPFGVLPGPQTPCVANALDYYVQVITPLHEPLLVALNGANPMRSWVFPLILQHQTAFHAAVALSQAYFEKAHAPGAPLSHEVGFHRQKAISLLREQLANLRGPPDDAALLTVLALSSLDVVYKVDSMANRKGLALMVAMKGGLDCLGDRGRVKAYLIQFDYFWMLETGSKSLFPFAKRTRQGKYPQHPFNNDTLKLIGTLPAGFAAIANQGSLGVDVLDILSRVNRFAQAKTAELDPSLIKDQVAEDEQHPDIFDACSCLHASAPTEHSLEKHLCLAIILLCFDIHSQPGSSSKLTPYRGARQELTRSLPLTPLLHSEERACLIWIWMIVISTWRMSHDMNEQSFVLCCSFFDRFEEVKRWDYVEAIMRQFLWYEPLYRGWQTSWRGALDDYKRALSWRRSQITDASRSEYEHSRLFASGSVQYHSRESTPTSMRSKGTHERLNTTHNLPTRTRSIDQDSDSISSNSAAGPIPNVALPPMFTLDTYLDQIGDQKSDGT</sequence>